<dbReference type="PANTHER" id="PTHR45821">
    <property type="entry name" value="SNF2 DOMAIN-CONTAINING PROTEIN CLASSY 2-RELATED"/>
    <property type="match status" value="1"/>
</dbReference>
<dbReference type="PANTHER" id="PTHR45821:SF25">
    <property type="entry name" value="HELICASE ATP-BINDING DOMAIN-CONTAINING PROTEIN"/>
    <property type="match status" value="1"/>
</dbReference>
<dbReference type="InterPro" id="IPR049730">
    <property type="entry name" value="SNF2/RAD54-like_C"/>
</dbReference>
<evidence type="ECO:0000259" key="7">
    <source>
        <dbReference type="Pfam" id="PF00271"/>
    </source>
</evidence>
<evidence type="ECO:0000256" key="3">
    <source>
        <dbReference type="ARBA" id="ARBA00022801"/>
    </source>
</evidence>
<dbReference type="InterPro" id="IPR044567">
    <property type="entry name" value="CLSY/DRD1"/>
</dbReference>
<accession>A0ABD1QRA8</accession>
<dbReference type="InterPro" id="IPR001650">
    <property type="entry name" value="Helicase_C-like"/>
</dbReference>
<gene>
    <name evidence="8" type="ORF">Fot_47057</name>
</gene>
<keyword evidence="5" id="KW-0067">ATP-binding</keyword>
<proteinExistence type="predicted"/>
<dbReference type="Gene3D" id="3.40.50.300">
    <property type="entry name" value="P-loop containing nucleotide triphosphate hydrolases"/>
    <property type="match status" value="2"/>
</dbReference>
<keyword evidence="9" id="KW-1185">Reference proteome</keyword>
<dbReference type="GO" id="GO:0016787">
    <property type="term" value="F:hydrolase activity"/>
    <property type="evidence" value="ECO:0007669"/>
    <property type="project" value="UniProtKB-KW"/>
</dbReference>
<evidence type="ECO:0000313" key="9">
    <source>
        <dbReference type="Proteomes" id="UP001604277"/>
    </source>
</evidence>
<reference evidence="9" key="1">
    <citation type="submission" date="2024-07" db="EMBL/GenBank/DDBJ databases">
        <title>Two chromosome-level genome assemblies of Korean endemic species Abeliophyllum distichum and Forsythia ovata (Oleaceae).</title>
        <authorList>
            <person name="Jang H."/>
        </authorList>
    </citation>
    <scope>NUCLEOTIDE SEQUENCE [LARGE SCALE GENOMIC DNA]</scope>
</reference>
<evidence type="ECO:0000256" key="2">
    <source>
        <dbReference type="ARBA" id="ARBA00022741"/>
    </source>
</evidence>
<keyword evidence="6" id="KW-0539">Nucleus</keyword>
<dbReference type="GO" id="GO:0005524">
    <property type="term" value="F:ATP binding"/>
    <property type="evidence" value="ECO:0007669"/>
    <property type="project" value="UniProtKB-KW"/>
</dbReference>
<evidence type="ECO:0000313" key="8">
    <source>
        <dbReference type="EMBL" id="KAL2478043.1"/>
    </source>
</evidence>
<dbReference type="InterPro" id="IPR027417">
    <property type="entry name" value="P-loop_NTPase"/>
</dbReference>
<evidence type="ECO:0000256" key="5">
    <source>
        <dbReference type="ARBA" id="ARBA00022840"/>
    </source>
</evidence>
<feature type="domain" description="Helicase C-terminal" evidence="7">
    <location>
        <begin position="97"/>
        <end position="164"/>
    </location>
</feature>
<dbReference type="Pfam" id="PF00271">
    <property type="entry name" value="Helicase_C"/>
    <property type="match status" value="1"/>
</dbReference>
<protein>
    <submittedName>
        <fullName evidence="8">SNF2 domain-containing protein CLASSY 3</fullName>
    </submittedName>
</protein>
<dbReference type="GO" id="GO:0005634">
    <property type="term" value="C:nucleus"/>
    <property type="evidence" value="ECO:0007669"/>
    <property type="project" value="UniProtKB-SubCell"/>
</dbReference>
<comment type="subcellular location">
    <subcellularLocation>
        <location evidence="1">Nucleus</location>
    </subcellularLocation>
</comment>
<dbReference type="SUPFAM" id="SSF52540">
    <property type="entry name" value="P-loop containing nucleoside triphosphate hydrolases"/>
    <property type="match status" value="1"/>
</dbReference>
<comment type="caution">
    <text evidence="8">The sequence shown here is derived from an EMBL/GenBank/DDBJ whole genome shotgun (WGS) entry which is preliminary data.</text>
</comment>
<name>A0ABD1QRA8_9LAMI</name>
<organism evidence="8 9">
    <name type="scientific">Forsythia ovata</name>
    <dbReference type="NCBI Taxonomy" id="205694"/>
    <lineage>
        <taxon>Eukaryota</taxon>
        <taxon>Viridiplantae</taxon>
        <taxon>Streptophyta</taxon>
        <taxon>Embryophyta</taxon>
        <taxon>Tracheophyta</taxon>
        <taxon>Spermatophyta</taxon>
        <taxon>Magnoliopsida</taxon>
        <taxon>eudicotyledons</taxon>
        <taxon>Gunneridae</taxon>
        <taxon>Pentapetalae</taxon>
        <taxon>asterids</taxon>
        <taxon>lamiids</taxon>
        <taxon>Lamiales</taxon>
        <taxon>Oleaceae</taxon>
        <taxon>Forsythieae</taxon>
        <taxon>Forsythia</taxon>
    </lineage>
</organism>
<dbReference type="GO" id="GO:0004386">
    <property type="term" value="F:helicase activity"/>
    <property type="evidence" value="ECO:0007669"/>
    <property type="project" value="UniProtKB-KW"/>
</dbReference>
<dbReference type="AlphaFoldDB" id="A0ABD1QRA8"/>
<evidence type="ECO:0000256" key="6">
    <source>
        <dbReference type="ARBA" id="ARBA00023242"/>
    </source>
</evidence>
<dbReference type="Proteomes" id="UP001604277">
    <property type="component" value="Unassembled WGS sequence"/>
</dbReference>
<evidence type="ECO:0000256" key="1">
    <source>
        <dbReference type="ARBA" id="ARBA00004123"/>
    </source>
</evidence>
<keyword evidence="4" id="KW-0347">Helicase</keyword>
<keyword evidence="3" id="KW-0378">Hydrolase</keyword>
<keyword evidence="2" id="KW-0547">Nucleotide-binding</keyword>
<dbReference type="EMBL" id="JBFOLJ010000014">
    <property type="protein sequence ID" value="KAL2478043.1"/>
    <property type="molecule type" value="Genomic_DNA"/>
</dbReference>
<sequence length="279" mass="31747">MRKQSRGSRSSSIADPFDNASIEKLKSAIAPFVHVHKGTIVQQSLPGLRDCAILLKPQTLQKSLIERIEGSPSTSEFEHKDALEASRINPNEGVKTRFVMELVRLSIANNEKVLIFSQYIQPLEIIEQLIAIFNWVDGKQVFTMQGKLNQKQRQTWINLFNDPENEVKGSSTGCCMESIRGRQAISHAYRLGQQKVVYTYHLMTSGTSEGDKYCRQALKDRLSELVFCSLSNENEDQKKPAVGIEDKILEEMVDHAKLKDMFVKIVNQPKDAGKQHWQW</sequence>
<evidence type="ECO:0000256" key="4">
    <source>
        <dbReference type="ARBA" id="ARBA00022806"/>
    </source>
</evidence>
<dbReference type="CDD" id="cd18793">
    <property type="entry name" value="SF2_C_SNF"/>
    <property type="match status" value="1"/>
</dbReference>